<protein>
    <recommendedName>
        <fullName evidence="2">SseB protein N-terminal domain-containing protein</fullName>
    </recommendedName>
</protein>
<evidence type="ECO:0000259" key="2">
    <source>
        <dbReference type="Pfam" id="PF07179"/>
    </source>
</evidence>
<evidence type="ECO:0000256" key="1">
    <source>
        <dbReference type="SAM" id="MobiDB-lite"/>
    </source>
</evidence>
<sequence length="270" mass="29535">MSHNHDGHMFGSSDHADSAGQPWEGREFEANPFASDDGTTPERLKLALDTFHALPLDSEERAGRHLNVVDAIRVSRFLIPLLAEAGEVGVNAAGLVVDKTQELAIVTVAGPNGQKVLPVFTSVEAMQKWKPEARPVPVEARRAALAAAADGAQWMVVDPQSSTEIVLRRPTVEAIAKGTPWVPNQIDPMLQQVFDESITDEPFVKAIRLTSGDPDARGFDEELVVQVVLPPSLEQNEVERVIRSLSNKWAQQSIFSERVDSMRLQLVPAV</sequence>
<feature type="domain" description="SseB protein N-terminal" evidence="2">
    <location>
        <begin position="66"/>
        <end position="174"/>
    </location>
</feature>
<proteinExistence type="predicted"/>
<organism evidence="3 4">
    <name type="scientific">Aurantimicrobium photophilum</name>
    <dbReference type="NCBI Taxonomy" id="1987356"/>
    <lineage>
        <taxon>Bacteria</taxon>
        <taxon>Bacillati</taxon>
        <taxon>Actinomycetota</taxon>
        <taxon>Actinomycetes</taxon>
        <taxon>Micrococcales</taxon>
        <taxon>Microbacteriaceae</taxon>
        <taxon>Aurantimicrobium</taxon>
    </lineage>
</organism>
<reference evidence="3 4" key="1">
    <citation type="submission" date="2017-10" db="EMBL/GenBank/DDBJ databases">
        <title>Genome of an Actinobacterium that displays light-enhanced growth.</title>
        <authorList>
            <person name="Maresca J.A."/>
            <person name="Hempel P."/>
            <person name="Shevchenko O."/>
            <person name="Miller K.J."/>
            <person name="Hahn M.W."/>
        </authorList>
    </citation>
    <scope>NUCLEOTIDE SEQUENCE [LARGE SCALE GENOMIC DNA]</scope>
    <source>
        <strain evidence="3 4">MWH-Mo1</strain>
    </source>
</reference>
<dbReference type="EMBL" id="CP023994">
    <property type="protein sequence ID" value="AWR21624.1"/>
    <property type="molecule type" value="Genomic_DNA"/>
</dbReference>
<dbReference type="OrthoDB" id="5188303at2"/>
<dbReference type="KEGG" id="aum:AURMO_01026"/>
<keyword evidence="4" id="KW-1185">Reference proteome</keyword>
<name>A0A2Z3RZX6_9MICO</name>
<dbReference type="RefSeq" id="WP_110233650.1">
    <property type="nucleotide sequence ID" value="NZ_CP023994.1"/>
</dbReference>
<dbReference type="AlphaFoldDB" id="A0A2Z3RZX6"/>
<evidence type="ECO:0000313" key="3">
    <source>
        <dbReference type="EMBL" id="AWR21624.1"/>
    </source>
</evidence>
<feature type="region of interest" description="Disordered" evidence="1">
    <location>
        <begin position="1"/>
        <end position="23"/>
    </location>
</feature>
<accession>A0A2Z3RZX6</accession>
<dbReference type="Proteomes" id="UP000246894">
    <property type="component" value="Chromosome"/>
</dbReference>
<dbReference type="InterPro" id="IPR009839">
    <property type="entry name" value="SseB_N"/>
</dbReference>
<dbReference type="Pfam" id="PF07179">
    <property type="entry name" value="SseB"/>
    <property type="match status" value="1"/>
</dbReference>
<evidence type="ECO:0000313" key="4">
    <source>
        <dbReference type="Proteomes" id="UP000246894"/>
    </source>
</evidence>
<gene>
    <name evidence="3" type="ORF">AURMO_01026</name>
</gene>